<accession>A0AAJ7R8G6</accession>
<dbReference type="Proteomes" id="UP000694920">
    <property type="component" value="Unplaced"/>
</dbReference>
<feature type="region of interest" description="Disordered" evidence="1">
    <location>
        <begin position="416"/>
        <end position="445"/>
    </location>
</feature>
<gene>
    <name evidence="4" type="primary">LOC112493717</name>
</gene>
<dbReference type="AlphaFoldDB" id="A0AAJ7R8G6"/>
<keyword evidence="3" id="KW-1185">Reference proteome</keyword>
<dbReference type="GeneID" id="112493717"/>
<proteinExistence type="predicted"/>
<evidence type="ECO:0000256" key="2">
    <source>
        <dbReference type="SAM" id="Phobius"/>
    </source>
</evidence>
<evidence type="ECO:0000313" key="4">
    <source>
        <dbReference type="RefSeq" id="XP_024936280.1"/>
    </source>
</evidence>
<feature type="transmembrane region" description="Helical" evidence="2">
    <location>
        <begin position="12"/>
        <end position="33"/>
    </location>
</feature>
<dbReference type="RefSeq" id="XP_024936280.1">
    <property type="nucleotide sequence ID" value="XM_025080512.1"/>
</dbReference>
<organism evidence="3 4">
    <name type="scientific">Cephus cinctus</name>
    <name type="common">Wheat stem sawfly</name>
    <dbReference type="NCBI Taxonomy" id="211228"/>
    <lineage>
        <taxon>Eukaryota</taxon>
        <taxon>Metazoa</taxon>
        <taxon>Ecdysozoa</taxon>
        <taxon>Arthropoda</taxon>
        <taxon>Hexapoda</taxon>
        <taxon>Insecta</taxon>
        <taxon>Pterygota</taxon>
        <taxon>Neoptera</taxon>
        <taxon>Endopterygota</taxon>
        <taxon>Hymenoptera</taxon>
        <taxon>Cephoidea</taxon>
        <taxon>Cephidae</taxon>
        <taxon>Cephus</taxon>
    </lineage>
</organism>
<evidence type="ECO:0000256" key="1">
    <source>
        <dbReference type="SAM" id="MobiDB-lite"/>
    </source>
</evidence>
<dbReference type="KEGG" id="ccin:112493717"/>
<feature type="compositionally biased region" description="Polar residues" evidence="1">
    <location>
        <begin position="424"/>
        <end position="445"/>
    </location>
</feature>
<keyword evidence="2" id="KW-0472">Membrane</keyword>
<evidence type="ECO:0000313" key="3">
    <source>
        <dbReference type="Proteomes" id="UP000694920"/>
    </source>
</evidence>
<keyword evidence="2" id="KW-0812">Transmembrane</keyword>
<name>A0AAJ7R8G6_CEPCN</name>
<sequence>MLNIETPAQFILSLHFSPFMLECIFLLLIALLLSNPLLTRIENIMNYQSKLFKVLQPDAPKREKTFPMIWTRYPVMPMLLNINSSSTIDFLALRIISSTPASHDITDCDKTNASNIYPQAIECSSTFIPTNIELPIVDISSFEYNSYRYRLIESLFERLYGYDNPPGGLVLKFLQLNEVASCVNTHQCGQNSTSLNSIDVPLESDKTVCIPERIYMHPLDHFLGKKSLCKRTTVDAGTEINIEDNDGFHSTTTFTMCPDRYANVSEKSTLREDIKIPRGKVDLQEINCRKTPGNKGVISKNSMESSTVVSKVSQLSNGLKVSQIRLKNLKDLCGVSTVASSNNRLSHYFRKGSSGSCTNSPTITYGKTDMTGNRKITRNLSSPIEKTHSRFPKTDSTKLVFKNVVRNTTLNAPKRTVQRRRQNPPKNLSNLSKSLEPNTSCITKT</sequence>
<keyword evidence="2" id="KW-1133">Transmembrane helix</keyword>
<reference evidence="4" key="1">
    <citation type="submission" date="2025-08" db="UniProtKB">
        <authorList>
            <consortium name="RefSeq"/>
        </authorList>
    </citation>
    <scope>IDENTIFICATION</scope>
</reference>
<protein>
    <submittedName>
        <fullName evidence="4">Uncharacterized protein LOC112493717</fullName>
    </submittedName>
</protein>